<gene>
    <name evidence="6" type="ORF">SLS58_002508</name>
</gene>
<evidence type="ECO:0000256" key="4">
    <source>
        <dbReference type="SAM" id="Phobius"/>
    </source>
</evidence>
<dbReference type="Proteomes" id="UP001521184">
    <property type="component" value="Unassembled WGS sequence"/>
</dbReference>
<feature type="compositionally biased region" description="Low complexity" evidence="3">
    <location>
        <begin position="81"/>
        <end position="97"/>
    </location>
</feature>
<evidence type="ECO:0000256" key="1">
    <source>
        <dbReference type="ARBA" id="ARBA00004141"/>
    </source>
</evidence>
<feature type="transmembrane region" description="Helical" evidence="4">
    <location>
        <begin position="111"/>
        <end position="139"/>
    </location>
</feature>
<feature type="transmembrane region" description="Helical" evidence="4">
    <location>
        <begin position="349"/>
        <end position="368"/>
    </location>
</feature>
<protein>
    <recommendedName>
        <fullName evidence="5">Major facilitator superfamily (MFS) profile domain-containing protein</fullName>
    </recommendedName>
</protein>
<dbReference type="InterPro" id="IPR036259">
    <property type="entry name" value="MFS_trans_sf"/>
</dbReference>
<dbReference type="InterPro" id="IPR050327">
    <property type="entry name" value="Proton-linked_MCT"/>
</dbReference>
<feature type="transmembrane region" description="Helical" evidence="4">
    <location>
        <begin position="490"/>
        <end position="511"/>
    </location>
</feature>
<dbReference type="CDD" id="cd17352">
    <property type="entry name" value="MFS_MCT_SLC16"/>
    <property type="match status" value="1"/>
</dbReference>
<name>A0ABR3TYY3_9PEZI</name>
<dbReference type="Gene3D" id="1.20.1250.20">
    <property type="entry name" value="MFS general substrate transporter like domains"/>
    <property type="match status" value="2"/>
</dbReference>
<comment type="subcellular location">
    <subcellularLocation>
        <location evidence="1">Membrane</location>
        <topology evidence="1">Multi-pass membrane protein</topology>
    </subcellularLocation>
</comment>
<feature type="transmembrane region" description="Helical" evidence="4">
    <location>
        <begin position="311"/>
        <end position="329"/>
    </location>
</feature>
<dbReference type="EMBL" id="JAKEKT020000011">
    <property type="protein sequence ID" value="KAL1647707.1"/>
    <property type="molecule type" value="Genomic_DNA"/>
</dbReference>
<evidence type="ECO:0000313" key="7">
    <source>
        <dbReference type="Proteomes" id="UP001521184"/>
    </source>
</evidence>
<feature type="transmembrane region" description="Helical" evidence="4">
    <location>
        <begin position="270"/>
        <end position="290"/>
    </location>
</feature>
<feature type="domain" description="Major facilitator superfamily (MFS) profile" evidence="5">
    <location>
        <begin position="113"/>
        <end position="524"/>
    </location>
</feature>
<evidence type="ECO:0000256" key="2">
    <source>
        <dbReference type="ARBA" id="ARBA00006727"/>
    </source>
</evidence>
<evidence type="ECO:0000256" key="3">
    <source>
        <dbReference type="SAM" id="MobiDB-lite"/>
    </source>
</evidence>
<accession>A0ABR3TYY3</accession>
<feature type="transmembrane region" description="Helical" evidence="4">
    <location>
        <begin position="151"/>
        <end position="174"/>
    </location>
</feature>
<keyword evidence="4" id="KW-0472">Membrane</keyword>
<feature type="transmembrane region" description="Helical" evidence="4">
    <location>
        <begin position="460"/>
        <end position="484"/>
    </location>
</feature>
<dbReference type="PANTHER" id="PTHR11360:SF177">
    <property type="entry name" value="RIBOFLAVIN TRANSPORTER MCH5"/>
    <property type="match status" value="1"/>
</dbReference>
<feature type="compositionally biased region" description="Polar residues" evidence="3">
    <location>
        <begin position="35"/>
        <end position="50"/>
    </location>
</feature>
<dbReference type="SUPFAM" id="SSF103473">
    <property type="entry name" value="MFS general substrate transporter"/>
    <property type="match status" value="1"/>
</dbReference>
<evidence type="ECO:0000259" key="5">
    <source>
        <dbReference type="PROSITE" id="PS50850"/>
    </source>
</evidence>
<feature type="transmembrane region" description="Helical" evidence="4">
    <location>
        <begin position="380"/>
        <end position="405"/>
    </location>
</feature>
<organism evidence="6 7">
    <name type="scientific">Diplodia intermedia</name>
    <dbReference type="NCBI Taxonomy" id="856260"/>
    <lineage>
        <taxon>Eukaryota</taxon>
        <taxon>Fungi</taxon>
        <taxon>Dikarya</taxon>
        <taxon>Ascomycota</taxon>
        <taxon>Pezizomycotina</taxon>
        <taxon>Dothideomycetes</taxon>
        <taxon>Dothideomycetes incertae sedis</taxon>
        <taxon>Botryosphaeriales</taxon>
        <taxon>Botryosphaeriaceae</taxon>
        <taxon>Diplodia</taxon>
    </lineage>
</organism>
<evidence type="ECO:0000313" key="6">
    <source>
        <dbReference type="EMBL" id="KAL1647707.1"/>
    </source>
</evidence>
<feature type="transmembrane region" description="Helical" evidence="4">
    <location>
        <begin position="181"/>
        <end position="199"/>
    </location>
</feature>
<proteinExistence type="inferred from homology"/>
<feature type="compositionally biased region" description="Basic and acidic residues" evidence="3">
    <location>
        <begin position="51"/>
        <end position="66"/>
    </location>
</feature>
<reference evidence="6 7" key="1">
    <citation type="journal article" date="2023" name="Plant Dis.">
        <title>First Report of Diplodia intermedia Causing Canker and Dieback Diseases on Apple Trees in Canada.</title>
        <authorList>
            <person name="Ellouze W."/>
            <person name="Ilyukhin E."/>
            <person name="Sulman M."/>
            <person name="Ali S."/>
        </authorList>
    </citation>
    <scope>NUCLEOTIDE SEQUENCE [LARGE SCALE GENOMIC DNA]</scope>
    <source>
        <strain evidence="6 7">M45-28</strain>
    </source>
</reference>
<dbReference type="InterPro" id="IPR020846">
    <property type="entry name" value="MFS_dom"/>
</dbReference>
<keyword evidence="4" id="KW-0812">Transmembrane</keyword>
<dbReference type="InterPro" id="IPR011701">
    <property type="entry name" value="MFS"/>
</dbReference>
<comment type="similarity">
    <text evidence="2">Belongs to the major facilitator superfamily. Monocarboxylate porter (TC 2.A.1.13) family.</text>
</comment>
<feature type="transmembrane region" description="Helical" evidence="4">
    <location>
        <begin position="205"/>
        <end position="226"/>
    </location>
</feature>
<feature type="transmembrane region" description="Helical" evidence="4">
    <location>
        <begin position="238"/>
        <end position="258"/>
    </location>
</feature>
<feature type="transmembrane region" description="Helical" evidence="4">
    <location>
        <begin position="425"/>
        <end position="448"/>
    </location>
</feature>
<feature type="region of interest" description="Disordered" evidence="3">
    <location>
        <begin position="1"/>
        <end position="103"/>
    </location>
</feature>
<sequence length="524" mass="55505">MHTQPKGSKPGPVEPPFHGASASITATDPIAPAAQDNQVPTCDPSEQTLSSEKEWTANKDDDEKKPRAAPLYENDGEAERAAASPRSSSDGSSTVSRPSDEVVYPEGGTEAWLVVLGSFSGMVASFGMMNSVGIFQAYLATHQLSHYDEGTIGWIFSVYTFLSFFCGIQIGPIFDAYGPRLLVLAGNILLIASMLLLGVCKEYYQFLLVFGVLGGIGTSLIFTPAISSIGHYFQVKRGAATGVAAAGGSIGGIIFPLMLQALFPKVGFGWATRILGFIFIVLCGVAQLCIRSRLPPRPGSSVLPDFRIFRDPSFALVTAGVFFMEWGLFVPITYTTSFALSSGAIDDTFAYQLVAVLNAGSSIGRWAPGYVADRLGRFNCMVATLAFCFATTLALWLPATAMTPVVPSSSSSSSSADDAATVKGLTVAFAFLFGLASGSNISLTPVCVGQLCDTAQYGRYYATCYTIVSFGTLTGIPIAGALLQRSEGRYWGVAIFTIITYALSVACYVAARVLKVGWALGAKF</sequence>
<dbReference type="PROSITE" id="PS50850">
    <property type="entry name" value="MFS"/>
    <property type="match status" value="1"/>
</dbReference>
<keyword evidence="7" id="KW-1185">Reference proteome</keyword>
<keyword evidence="4" id="KW-1133">Transmembrane helix</keyword>
<dbReference type="PANTHER" id="PTHR11360">
    <property type="entry name" value="MONOCARBOXYLATE TRANSPORTER"/>
    <property type="match status" value="1"/>
</dbReference>
<comment type="caution">
    <text evidence="6">The sequence shown here is derived from an EMBL/GenBank/DDBJ whole genome shotgun (WGS) entry which is preliminary data.</text>
</comment>
<dbReference type="Pfam" id="PF07690">
    <property type="entry name" value="MFS_1"/>
    <property type="match status" value="1"/>
</dbReference>